<dbReference type="PANTHER" id="PTHR43806">
    <property type="entry name" value="PEPTIDASE S8"/>
    <property type="match status" value="1"/>
</dbReference>
<dbReference type="InterPro" id="IPR002016">
    <property type="entry name" value="Haem_peroxidase"/>
</dbReference>
<dbReference type="PROSITE" id="PS51892">
    <property type="entry name" value="SUBTILASE"/>
    <property type="match status" value="1"/>
</dbReference>
<dbReference type="InterPro" id="IPR000209">
    <property type="entry name" value="Peptidase_S8/S53_dom"/>
</dbReference>
<dbReference type="SUPFAM" id="SSF52743">
    <property type="entry name" value="Subtilisin-like"/>
    <property type="match status" value="1"/>
</dbReference>
<dbReference type="Gene3D" id="3.40.50.200">
    <property type="entry name" value="Peptidase S8/S53 domain"/>
    <property type="match status" value="1"/>
</dbReference>
<comment type="caution">
    <text evidence="8">The sequence shown here is derived from an EMBL/GenBank/DDBJ whole genome shotgun (WGS) entry which is preliminary data.</text>
</comment>
<dbReference type="PROSITE" id="PS00138">
    <property type="entry name" value="SUBTILASE_SER"/>
    <property type="match status" value="1"/>
</dbReference>
<evidence type="ECO:0000256" key="4">
    <source>
        <dbReference type="ARBA" id="ARBA00022825"/>
    </source>
</evidence>
<keyword evidence="3 5" id="KW-0378">Hydrolase</keyword>
<dbReference type="Gene3D" id="2.60.40.2700">
    <property type="match status" value="4"/>
</dbReference>
<dbReference type="Pfam" id="PF00082">
    <property type="entry name" value="Peptidase_S8"/>
    <property type="match status" value="1"/>
</dbReference>
<comment type="similarity">
    <text evidence="1 5">Belongs to the peptidase S8 family.</text>
</comment>
<dbReference type="InterPro" id="IPR015500">
    <property type="entry name" value="Peptidase_S8_subtilisin-rel"/>
</dbReference>
<dbReference type="PANTHER" id="PTHR43806:SF67">
    <property type="entry name" value="EGF-LIKE DOMAIN-CONTAINING PROTEIN"/>
    <property type="match status" value="1"/>
</dbReference>
<keyword evidence="6" id="KW-0732">Signal</keyword>
<dbReference type="RefSeq" id="WP_397408201.1">
    <property type="nucleotide sequence ID" value="NZ_JBIRYI010000024.1"/>
</dbReference>
<sequence>MQRRIRYLSGTLASATALALLVPPAAIAAPEPDGEARGTVAATPLDGTADVVPTTDPADPVDPADKISRAAEKTFAARGTTDFWLRFDEKPDLAPADGITVWSERGRYVYDALTAAAEKSQAGTIAELEKAGAEYTSYWAANAILVEDGTFDQAVELAADRDVVEVRPTVRYSAPEPVEVADEAAVAAAEADALTTWGVGAINADDMWAEGFTGDGVVVANLDSGVAPHSALSARYRGAGASNPNAYNYFSADGLYYPHDTNAVSHGTHTMGTMVGGMVVRNEVERAVGVAPGAQWIAAGVGDDLSDENLVAAGQWLLAPYDQASSSPTPDPARRPHVVNNSWGAEFSTDPFMENLITAWEAAGIFSTFSNGNAGEAGCTSAGSPASRQANYGVGAYDMDGVIAPFSSRGPGQSGTVKPDIAAPGVHVLSTTRTGTAYLNGTSMAAPHVAGAVALLWDAVPELVGDVPATRAVLDASAHDEDDTTCGGTADDNNVWGEGRLDVLAAYRLTQDEEEFESTPAPVISGDDYRVGVPLTVATDAWTPAASFTYQWRRDGRAISGATETTYTPTGADADTRLTVTVTGTADGRIPTTVTSAETREISDGLLERSTPTISGTVRVGSTLRAHAGSWTPGTTFTYQWLANSEEIEGATGSTFTPTVEQYGAQLTVQLNGFRRGYLPTIATSEGSSRVALGVISQAAPVIVGEATPGATLTVSRPPSVASPVADSYRWRLDGQPIRGATKSTLTVRSAWKGHLLTVGVTVHQSGYTSRSVPTPSVRVGGKYTKSPNPVISGTTRVGSTLTATRGTWSPTPSSFSFQWYADGRPISDATTSKYTLKGSDYQKKITVTVRTYRAGWGTVLRRSSATGEVLASAVRWRGDDERNISVGSKGLTTTTYIAQAGSAGCSWQQNQFGGPLGSSTGSGQRMFTVLPNATNVFSSESCGLWIKYYPGMVRTSEATAANGVYVLGDHIERGVYSTSGPADANIPCEYFFYRGFEGNEAAVIGHATVWEPTTITMPSSATGFETIGCSWKRID</sequence>
<evidence type="ECO:0000259" key="7">
    <source>
        <dbReference type="PROSITE" id="PS50873"/>
    </source>
</evidence>
<evidence type="ECO:0000256" key="5">
    <source>
        <dbReference type="PROSITE-ProRule" id="PRU01240"/>
    </source>
</evidence>
<evidence type="ECO:0000313" key="8">
    <source>
        <dbReference type="EMBL" id="MFI2490384.1"/>
    </source>
</evidence>
<evidence type="ECO:0000256" key="2">
    <source>
        <dbReference type="ARBA" id="ARBA00022670"/>
    </source>
</evidence>
<dbReference type="PRINTS" id="PR00723">
    <property type="entry name" value="SUBTILISIN"/>
</dbReference>
<feature type="active site" description="Charge relay system" evidence="5">
    <location>
        <position position="223"/>
    </location>
</feature>
<feature type="domain" description="Plant heme peroxidase family profile" evidence="7">
    <location>
        <begin position="163"/>
        <end position="272"/>
    </location>
</feature>
<dbReference type="InterPro" id="IPR036852">
    <property type="entry name" value="Peptidase_S8/S53_dom_sf"/>
</dbReference>
<feature type="signal peptide" evidence="6">
    <location>
        <begin position="1"/>
        <end position="28"/>
    </location>
</feature>
<feature type="active site" description="Charge relay system" evidence="5">
    <location>
        <position position="266"/>
    </location>
</feature>
<organism evidence="8 9">
    <name type="scientific">Promicromonospora kroppenstedtii</name>
    <dbReference type="NCBI Taxonomy" id="440482"/>
    <lineage>
        <taxon>Bacteria</taxon>
        <taxon>Bacillati</taxon>
        <taxon>Actinomycetota</taxon>
        <taxon>Actinomycetes</taxon>
        <taxon>Micrococcales</taxon>
        <taxon>Promicromonosporaceae</taxon>
        <taxon>Promicromonospora</taxon>
    </lineage>
</organism>
<evidence type="ECO:0000256" key="1">
    <source>
        <dbReference type="ARBA" id="ARBA00011073"/>
    </source>
</evidence>
<proteinExistence type="inferred from homology"/>
<protein>
    <submittedName>
        <fullName evidence="8">S8 family serine peptidase</fullName>
    </submittedName>
</protein>
<dbReference type="EMBL" id="JBIRYI010000024">
    <property type="protein sequence ID" value="MFI2490384.1"/>
    <property type="molecule type" value="Genomic_DNA"/>
</dbReference>
<feature type="active site" description="Charge relay system" evidence="5">
    <location>
        <position position="443"/>
    </location>
</feature>
<dbReference type="InterPro" id="IPR050131">
    <property type="entry name" value="Peptidase_S8_subtilisin-like"/>
</dbReference>
<dbReference type="PROSITE" id="PS50873">
    <property type="entry name" value="PEROXIDASE_4"/>
    <property type="match status" value="1"/>
</dbReference>
<evidence type="ECO:0000256" key="3">
    <source>
        <dbReference type="ARBA" id="ARBA00022801"/>
    </source>
</evidence>
<dbReference type="InterPro" id="IPR023828">
    <property type="entry name" value="Peptidase_S8_Ser-AS"/>
</dbReference>
<dbReference type="Proteomes" id="UP001611580">
    <property type="component" value="Unassembled WGS sequence"/>
</dbReference>
<gene>
    <name evidence="8" type="ORF">ACH47X_25970</name>
</gene>
<keyword evidence="2 5" id="KW-0645">Protease</keyword>
<reference evidence="8 9" key="1">
    <citation type="submission" date="2024-10" db="EMBL/GenBank/DDBJ databases">
        <title>The Natural Products Discovery Center: Release of the First 8490 Sequenced Strains for Exploring Actinobacteria Biosynthetic Diversity.</title>
        <authorList>
            <person name="Kalkreuter E."/>
            <person name="Kautsar S.A."/>
            <person name="Yang D."/>
            <person name="Bader C.D."/>
            <person name="Teijaro C.N."/>
            <person name="Fluegel L."/>
            <person name="Davis C.M."/>
            <person name="Simpson J.R."/>
            <person name="Lauterbach L."/>
            <person name="Steele A.D."/>
            <person name="Gui C."/>
            <person name="Meng S."/>
            <person name="Li G."/>
            <person name="Viehrig K."/>
            <person name="Ye F."/>
            <person name="Su P."/>
            <person name="Kiefer A.F."/>
            <person name="Nichols A."/>
            <person name="Cepeda A.J."/>
            <person name="Yan W."/>
            <person name="Fan B."/>
            <person name="Jiang Y."/>
            <person name="Adhikari A."/>
            <person name="Zheng C.-J."/>
            <person name="Schuster L."/>
            <person name="Cowan T.M."/>
            <person name="Smanski M.J."/>
            <person name="Chevrette M.G."/>
            <person name="De Carvalho L.P.S."/>
            <person name="Shen B."/>
        </authorList>
    </citation>
    <scope>NUCLEOTIDE SEQUENCE [LARGE SCALE GENOMIC DNA]</scope>
    <source>
        <strain evidence="8 9">NPDC019481</strain>
    </source>
</reference>
<evidence type="ECO:0000256" key="6">
    <source>
        <dbReference type="SAM" id="SignalP"/>
    </source>
</evidence>
<name>A0ABW7XT13_9MICO</name>
<evidence type="ECO:0000313" key="9">
    <source>
        <dbReference type="Proteomes" id="UP001611580"/>
    </source>
</evidence>
<keyword evidence="4 5" id="KW-0720">Serine protease</keyword>
<accession>A0ABW7XT13</accession>
<keyword evidence="9" id="KW-1185">Reference proteome</keyword>
<feature type="chain" id="PRO_5047464074" evidence="6">
    <location>
        <begin position="29"/>
        <end position="1036"/>
    </location>
</feature>